<protein>
    <submittedName>
        <fullName evidence="1">Uncharacterized protein</fullName>
    </submittedName>
</protein>
<comment type="caution">
    <text evidence="1">The sequence shown here is derived from an EMBL/GenBank/DDBJ whole genome shotgun (WGS) entry which is preliminary data.</text>
</comment>
<dbReference type="Proteomes" id="UP000276133">
    <property type="component" value="Unassembled WGS sequence"/>
</dbReference>
<gene>
    <name evidence="1" type="ORF">BpHYR1_036393</name>
</gene>
<reference evidence="1 2" key="1">
    <citation type="journal article" date="2018" name="Sci. Rep.">
        <title>Genomic signatures of local adaptation to the degree of environmental predictability in rotifers.</title>
        <authorList>
            <person name="Franch-Gras L."/>
            <person name="Hahn C."/>
            <person name="Garcia-Roger E.M."/>
            <person name="Carmona M.J."/>
            <person name="Serra M."/>
            <person name="Gomez A."/>
        </authorList>
    </citation>
    <scope>NUCLEOTIDE SEQUENCE [LARGE SCALE GENOMIC DNA]</scope>
    <source>
        <strain evidence="1">HYR1</strain>
    </source>
</reference>
<dbReference type="EMBL" id="REGN01001050">
    <property type="protein sequence ID" value="RNA37411.1"/>
    <property type="molecule type" value="Genomic_DNA"/>
</dbReference>
<evidence type="ECO:0000313" key="1">
    <source>
        <dbReference type="EMBL" id="RNA37411.1"/>
    </source>
</evidence>
<sequence>MSVRNFIKKTRLVRNLRRSGIVQISQNRRSGVCICLEGTSGALSRVSSGRTGRRIPCRRGRSASA</sequence>
<proteinExistence type="predicted"/>
<organism evidence="1 2">
    <name type="scientific">Brachionus plicatilis</name>
    <name type="common">Marine rotifer</name>
    <name type="synonym">Brachionus muelleri</name>
    <dbReference type="NCBI Taxonomy" id="10195"/>
    <lineage>
        <taxon>Eukaryota</taxon>
        <taxon>Metazoa</taxon>
        <taxon>Spiralia</taxon>
        <taxon>Gnathifera</taxon>
        <taxon>Rotifera</taxon>
        <taxon>Eurotatoria</taxon>
        <taxon>Monogononta</taxon>
        <taxon>Pseudotrocha</taxon>
        <taxon>Ploima</taxon>
        <taxon>Brachionidae</taxon>
        <taxon>Brachionus</taxon>
    </lineage>
</organism>
<accession>A0A3M7SNI8</accession>
<keyword evidence="2" id="KW-1185">Reference proteome</keyword>
<evidence type="ECO:0000313" key="2">
    <source>
        <dbReference type="Proteomes" id="UP000276133"/>
    </source>
</evidence>
<dbReference type="AlphaFoldDB" id="A0A3M7SNI8"/>
<name>A0A3M7SNI8_BRAPC</name>